<evidence type="ECO:0000256" key="3">
    <source>
        <dbReference type="ARBA" id="ARBA00023186"/>
    </source>
</evidence>
<dbReference type="HAMAP" id="MF_00580">
    <property type="entry name" value="CH10"/>
    <property type="match status" value="1"/>
</dbReference>
<keyword evidence="3 6" id="KW-0143">Chaperone</keyword>
<dbReference type="GO" id="GO:0005759">
    <property type="term" value="C:mitochondrial matrix"/>
    <property type="evidence" value="ECO:0007669"/>
    <property type="project" value="TreeGrafter"/>
</dbReference>
<evidence type="ECO:0000256" key="4">
    <source>
        <dbReference type="ARBA" id="ARBA00029976"/>
    </source>
</evidence>
<dbReference type="SUPFAM" id="SSF50129">
    <property type="entry name" value="GroES-like"/>
    <property type="match status" value="1"/>
</dbReference>
<dbReference type="EMBL" id="JBBCAQ010000006">
    <property type="protein sequence ID" value="KAK7603841.1"/>
    <property type="molecule type" value="Genomic_DNA"/>
</dbReference>
<dbReference type="CDD" id="cd00320">
    <property type="entry name" value="cpn10"/>
    <property type="match status" value="1"/>
</dbReference>
<dbReference type="GO" id="GO:0051082">
    <property type="term" value="F:unfolded protein binding"/>
    <property type="evidence" value="ECO:0007669"/>
    <property type="project" value="TreeGrafter"/>
</dbReference>
<dbReference type="Proteomes" id="UP001367676">
    <property type="component" value="Unassembled WGS sequence"/>
</dbReference>
<dbReference type="GO" id="GO:0005524">
    <property type="term" value="F:ATP binding"/>
    <property type="evidence" value="ECO:0007669"/>
    <property type="project" value="InterPro"/>
</dbReference>
<evidence type="ECO:0000256" key="2">
    <source>
        <dbReference type="ARBA" id="ARBA00018842"/>
    </source>
</evidence>
<evidence type="ECO:0000256" key="6">
    <source>
        <dbReference type="RuleBase" id="RU003479"/>
    </source>
</evidence>
<dbReference type="GO" id="GO:0046872">
    <property type="term" value="F:metal ion binding"/>
    <property type="evidence" value="ECO:0007669"/>
    <property type="project" value="TreeGrafter"/>
</dbReference>
<reference evidence="7 8" key="1">
    <citation type="submission" date="2024-03" db="EMBL/GenBank/DDBJ databases">
        <title>Adaptation during the transition from Ophiocordyceps entomopathogen to insect associate is accompanied by gene loss and intensified selection.</title>
        <authorList>
            <person name="Ward C.M."/>
            <person name="Onetto C.A."/>
            <person name="Borneman A.R."/>
        </authorList>
    </citation>
    <scope>NUCLEOTIDE SEQUENCE [LARGE SCALE GENOMIC DNA]</scope>
    <source>
        <strain evidence="7">AWRI1</strain>
        <tissue evidence="7">Single Adult Female</tissue>
    </source>
</reference>
<dbReference type="AlphaFoldDB" id="A0AAN9TVT8"/>
<protein>
    <recommendedName>
        <fullName evidence="2">10 kDa heat shock protein, mitochondrial</fullName>
    </recommendedName>
    <alternativeName>
        <fullName evidence="4">10 kDa chaperonin</fullName>
    </alternativeName>
    <alternativeName>
        <fullName evidence="5">Chaperonin 10</fullName>
    </alternativeName>
</protein>
<accession>A0AAN9TVT8</accession>
<keyword evidence="8" id="KW-1185">Reference proteome</keyword>
<sequence length="119" mass="12999">MILNDGLPFKFLGCRNEFVASGIASRLKPLFDRVLISKAEKITTTKGGIMLPEKAVGKVLEGVVVAVGPGARSQKGDFIQPQVKVGDKVLLPEYGGTKVELEDKEYHLFRETDLLAKLD</sequence>
<evidence type="ECO:0000313" key="8">
    <source>
        <dbReference type="Proteomes" id="UP001367676"/>
    </source>
</evidence>
<dbReference type="InterPro" id="IPR018369">
    <property type="entry name" value="Chaprnonin_Cpn10_CS"/>
</dbReference>
<dbReference type="PANTHER" id="PTHR10772:SF0">
    <property type="entry name" value="10 KDA HEAT SHOCK PROTEIN, MITOCHONDRIAL"/>
    <property type="match status" value="1"/>
</dbReference>
<name>A0AAN9TVT8_9HEMI</name>
<evidence type="ECO:0000256" key="1">
    <source>
        <dbReference type="ARBA" id="ARBA00006975"/>
    </source>
</evidence>
<dbReference type="PROSITE" id="PS00681">
    <property type="entry name" value="CHAPERONINS_CPN10"/>
    <property type="match status" value="1"/>
</dbReference>
<dbReference type="PRINTS" id="PR00297">
    <property type="entry name" value="CHAPERONIN10"/>
</dbReference>
<dbReference type="PANTHER" id="PTHR10772">
    <property type="entry name" value="10 KDA HEAT SHOCK PROTEIN"/>
    <property type="match status" value="1"/>
</dbReference>
<dbReference type="InterPro" id="IPR011032">
    <property type="entry name" value="GroES-like_sf"/>
</dbReference>
<dbReference type="FunFam" id="2.30.33.40:FF:000002">
    <property type="entry name" value="10 kDa chaperonin, mitochondrial"/>
    <property type="match status" value="1"/>
</dbReference>
<organism evidence="7 8">
    <name type="scientific">Parthenolecanium corni</name>
    <dbReference type="NCBI Taxonomy" id="536013"/>
    <lineage>
        <taxon>Eukaryota</taxon>
        <taxon>Metazoa</taxon>
        <taxon>Ecdysozoa</taxon>
        <taxon>Arthropoda</taxon>
        <taxon>Hexapoda</taxon>
        <taxon>Insecta</taxon>
        <taxon>Pterygota</taxon>
        <taxon>Neoptera</taxon>
        <taxon>Paraneoptera</taxon>
        <taxon>Hemiptera</taxon>
        <taxon>Sternorrhyncha</taxon>
        <taxon>Coccoidea</taxon>
        <taxon>Coccidae</taxon>
        <taxon>Parthenolecanium</taxon>
    </lineage>
</organism>
<gene>
    <name evidence="7" type="ORF">V9T40_003840</name>
</gene>
<dbReference type="Gene3D" id="2.30.33.40">
    <property type="entry name" value="GroES chaperonin"/>
    <property type="match status" value="1"/>
</dbReference>
<dbReference type="InterPro" id="IPR037124">
    <property type="entry name" value="Chaperonin_GroES_sf"/>
</dbReference>
<proteinExistence type="inferred from homology"/>
<evidence type="ECO:0000256" key="5">
    <source>
        <dbReference type="ARBA" id="ARBA00031971"/>
    </source>
</evidence>
<comment type="caution">
    <text evidence="7">The sequence shown here is derived from an EMBL/GenBank/DDBJ whole genome shotgun (WGS) entry which is preliminary data.</text>
</comment>
<dbReference type="InterPro" id="IPR020818">
    <property type="entry name" value="Chaperonin_GroES"/>
</dbReference>
<dbReference type="GO" id="GO:0044183">
    <property type="term" value="F:protein folding chaperone"/>
    <property type="evidence" value="ECO:0007669"/>
    <property type="project" value="InterPro"/>
</dbReference>
<dbReference type="SMART" id="SM00883">
    <property type="entry name" value="Cpn10"/>
    <property type="match status" value="1"/>
</dbReference>
<comment type="similarity">
    <text evidence="1 6">Belongs to the GroES chaperonin family.</text>
</comment>
<evidence type="ECO:0000313" key="7">
    <source>
        <dbReference type="EMBL" id="KAK7603841.1"/>
    </source>
</evidence>
<dbReference type="GO" id="GO:0051087">
    <property type="term" value="F:protein-folding chaperone binding"/>
    <property type="evidence" value="ECO:0007669"/>
    <property type="project" value="TreeGrafter"/>
</dbReference>
<dbReference type="Pfam" id="PF00166">
    <property type="entry name" value="Cpn10"/>
    <property type="match status" value="1"/>
</dbReference>